<protein>
    <submittedName>
        <fullName evidence="2">Uncharacterized protein</fullName>
    </submittedName>
</protein>
<proteinExistence type="predicted"/>
<name>G0N8G2_CAEBE</name>
<dbReference type="EMBL" id="GL379850">
    <property type="protein sequence ID" value="EGT55217.1"/>
    <property type="molecule type" value="Genomic_DNA"/>
</dbReference>
<dbReference type="HOGENOM" id="CLU_2499899_0_0_1"/>
<evidence type="ECO:0000313" key="2">
    <source>
        <dbReference type="EMBL" id="EGT55217.1"/>
    </source>
</evidence>
<keyword evidence="3" id="KW-1185">Reference proteome</keyword>
<dbReference type="AlphaFoldDB" id="G0N8G2"/>
<accession>G0N8G2</accession>
<dbReference type="InParanoid" id="G0N8G2"/>
<organism evidence="3">
    <name type="scientific">Caenorhabditis brenneri</name>
    <name type="common">Nematode worm</name>
    <dbReference type="NCBI Taxonomy" id="135651"/>
    <lineage>
        <taxon>Eukaryota</taxon>
        <taxon>Metazoa</taxon>
        <taxon>Ecdysozoa</taxon>
        <taxon>Nematoda</taxon>
        <taxon>Chromadorea</taxon>
        <taxon>Rhabditida</taxon>
        <taxon>Rhabditina</taxon>
        <taxon>Rhabditomorpha</taxon>
        <taxon>Rhabditoidea</taxon>
        <taxon>Rhabditidae</taxon>
        <taxon>Peloderinae</taxon>
        <taxon>Caenorhabditis</taxon>
    </lineage>
</organism>
<evidence type="ECO:0000313" key="3">
    <source>
        <dbReference type="Proteomes" id="UP000008068"/>
    </source>
</evidence>
<evidence type="ECO:0000256" key="1">
    <source>
        <dbReference type="SAM" id="MobiDB-lite"/>
    </source>
</evidence>
<sequence length="86" mass="9988">MPSCYFFEVMSRYESCMSAPKGYNNLSKKHEQQIFVDSKMTSYTKPEQKIPTSSESFRSRTPPIDSNQIAVILIVYLSLFRQVTNH</sequence>
<gene>
    <name evidence="2" type="ORF">CAEBREN_28860</name>
</gene>
<reference evidence="3" key="1">
    <citation type="submission" date="2011-07" db="EMBL/GenBank/DDBJ databases">
        <authorList>
            <consortium name="Caenorhabditis brenneri Sequencing and Analysis Consortium"/>
            <person name="Wilson R.K."/>
        </authorList>
    </citation>
    <scope>NUCLEOTIDE SEQUENCE [LARGE SCALE GENOMIC DNA]</scope>
    <source>
        <strain evidence="3">PB2801</strain>
    </source>
</reference>
<dbReference type="Proteomes" id="UP000008068">
    <property type="component" value="Unassembled WGS sequence"/>
</dbReference>
<feature type="compositionally biased region" description="Polar residues" evidence="1">
    <location>
        <begin position="42"/>
        <end position="56"/>
    </location>
</feature>
<feature type="region of interest" description="Disordered" evidence="1">
    <location>
        <begin position="42"/>
        <end position="61"/>
    </location>
</feature>